<dbReference type="PANTHER" id="PTHR22989:SF3">
    <property type="entry name" value="METHYLTRANSFERASE FKBM DOMAIN-CONTAINING PROTEIN"/>
    <property type="match status" value="1"/>
</dbReference>
<dbReference type="WBParaSite" id="L893_g23438.t1">
    <property type="protein sequence ID" value="L893_g23438.t1"/>
    <property type="gene ID" value="L893_g23438"/>
</dbReference>
<evidence type="ECO:0000313" key="2">
    <source>
        <dbReference type="WBParaSite" id="L893_g23438.t1"/>
    </source>
</evidence>
<evidence type="ECO:0000313" key="1">
    <source>
        <dbReference type="Proteomes" id="UP000095287"/>
    </source>
</evidence>
<name>A0A1I7Z6T7_9BILA</name>
<dbReference type="PANTHER" id="PTHR22989">
    <property type="entry name" value="UNCHARACTERIZED DUF13 C.ELEGANS"/>
    <property type="match status" value="1"/>
</dbReference>
<protein>
    <submittedName>
        <fullName evidence="2">Methyltransf_21 domain-containing protein</fullName>
    </submittedName>
</protein>
<organism evidence="1 2">
    <name type="scientific">Steinernema glaseri</name>
    <dbReference type="NCBI Taxonomy" id="37863"/>
    <lineage>
        <taxon>Eukaryota</taxon>
        <taxon>Metazoa</taxon>
        <taxon>Ecdysozoa</taxon>
        <taxon>Nematoda</taxon>
        <taxon>Chromadorea</taxon>
        <taxon>Rhabditida</taxon>
        <taxon>Tylenchina</taxon>
        <taxon>Panagrolaimomorpha</taxon>
        <taxon>Strongyloidoidea</taxon>
        <taxon>Steinernematidae</taxon>
        <taxon>Steinernema</taxon>
    </lineage>
</organism>
<proteinExistence type="predicted"/>
<reference evidence="2" key="1">
    <citation type="submission" date="2016-11" db="UniProtKB">
        <authorList>
            <consortium name="WormBaseParasite"/>
        </authorList>
    </citation>
    <scope>IDENTIFICATION</scope>
</reference>
<dbReference type="Proteomes" id="UP000095287">
    <property type="component" value="Unplaced"/>
</dbReference>
<accession>A0A1I7Z6T7</accession>
<dbReference type="AlphaFoldDB" id="A0A1I7Z6T7"/>
<sequence>MDIEYAEYSLLGYFHKQGKLDQAGIAVCQWNCEFHNPDEALKRKFGDFLRRIVQERRYLPFCDLVWGRFFFVNVESPVCRERYVDGQLY</sequence>
<keyword evidence="1" id="KW-1185">Reference proteome</keyword>